<evidence type="ECO:0000313" key="3">
    <source>
        <dbReference type="Proteomes" id="UP001332503"/>
    </source>
</evidence>
<evidence type="ECO:0000313" key="4">
    <source>
        <dbReference type="Proteomes" id="UP001346800"/>
    </source>
</evidence>
<evidence type="ECO:0008006" key="5">
    <source>
        <dbReference type="Google" id="ProtNLM"/>
    </source>
</evidence>
<name>A0ABD0BZB4_LACAM</name>
<sequence length="137" mass="15336">MPKGLSKEEYLAGQLSILRNPIIANIFFRLGLIEQFSTGIQRILAAYADSKTQPQFSIFENSIKIVLPVVKMELQGVSEDANVVYSILQSAPLSSSHISQETFFSKNKVLNLLEELIQKGYVVKIGNGRGTKYRRSK</sequence>
<organism evidence="1 4">
    <name type="scientific">Lactobacillus amylovorus subsp. animalium</name>
    <dbReference type="NCBI Taxonomy" id="3378536"/>
    <lineage>
        <taxon>Bacteria</taxon>
        <taxon>Bacillati</taxon>
        <taxon>Bacillota</taxon>
        <taxon>Bacilli</taxon>
        <taxon>Lactobacillales</taxon>
        <taxon>Lactobacillaceae</taxon>
        <taxon>Lactobacillus</taxon>
    </lineage>
</organism>
<gene>
    <name evidence="2" type="ORF">LABF125_19420</name>
    <name evidence="1" type="ORF">LABF186_01480</name>
</gene>
<dbReference type="PANTHER" id="PTHR30595">
    <property type="entry name" value="GLPR-RELATED TRANSCRIPTIONAL REPRESSOR"/>
    <property type="match status" value="1"/>
</dbReference>
<accession>A0ABD0BZB4</accession>
<dbReference type="SUPFAM" id="SSF46785">
    <property type="entry name" value="Winged helix' DNA-binding domain"/>
    <property type="match status" value="1"/>
</dbReference>
<dbReference type="Gene3D" id="1.10.10.10">
    <property type="entry name" value="Winged helix-like DNA-binding domain superfamily/Winged helix DNA-binding domain"/>
    <property type="match status" value="1"/>
</dbReference>
<reference evidence="1" key="1">
    <citation type="submission" date="2023-06" db="EMBL/GenBank/DDBJ databases">
        <authorList>
            <person name="Tohno M."/>
            <person name="Tanizawa Y."/>
        </authorList>
    </citation>
    <scope>NUCLEOTIDE SEQUENCE</scope>
    <source>
        <strain evidence="2">BF125</strain>
        <strain evidence="1">BF186</strain>
    </source>
</reference>
<comment type="caution">
    <text evidence="1">The sequence shown here is derived from an EMBL/GenBank/DDBJ whole genome shotgun (WGS) entry which is preliminary data.</text>
</comment>
<proteinExistence type="predicted"/>
<protein>
    <recommendedName>
        <fullName evidence="5">ATP-dependent DNA helicase RecG C-terminal domain-containing protein</fullName>
    </recommendedName>
</protein>
<dbReference type="Pfam" id="PF13749">
    <property type="entry name" value="HATPase_c_4"/>
    <property type="match status" value="1"/>
</dbReference>
<reference evidence="3 4" key="2">
    <citation type="journal article" date="2024" name="Int. J. Syst. Evol. Microbiol.">
        <title>Proposal of Lactobacillus amylovorus subsp. animalis subsp. nov. and an emended description of Lactobacillus amylovorus.</title>
        <authorList>
            <person name="Yamane K."/>
            <person name="Tanizawa Y."/>
            <person name="Kobayashi H."/>
            <person name="Kamizono T."/>
            <person name="Kojima Y."/>
            <person name="Takagi H."/>
            <person name="Tohno M."/>
        </authorList>
    </citation>
    <scope>NUCLEOTIDE SEQUENCE [LARGE SCALE GENOMIC DNA]</scope>
    <source>
        <strain evidence="2 3">BF125</strain>
        <strain evidence="1 4">BF186</strain>
    </source>
</reference>
<dbReference type="AlphaFoldDB" id="A0ABD0BZB4"/>
<evidence type="ECO:0000313" key="1">
    <source>
        <dbReference type="EMBL" id="GMM13034.1"/>
    </source>
</evidence>
<keyword evidence="3" id="KW-1185">Reference proteome</keyword>
<dbReference type="EMBL" id="BTFQ01000007">
    <property type="protein sequence ID" value="GMM13034.1"/>
    <property type="molecule type" value="Genomic_DNA"/>
</dbReference>
<dbReference type="PANTHER" id="PTHR30595:SF6">
    <property type="entry name" value="SCHLAFEN ALBA-2 DOMAIN-CONTAINING PROTEIN"/>
    <property type="match status" value="1"/>
</dbReference>
<evidence type="ECO:0000313" key="2">
    <source>
        <dbReference type="EMBL" id="GMM16808.1"/>
    </source>
</evidence>
<dbReference type="Proteomes" id="UP001346800">
    <property type="component" value="Unassembled WGS sequence"/>
</dbReference>
<dbReference type="InterPro" id="IPR036390">
    <property type="entry name" value="WH_DNA-bd_sf"/>
</dbReference>
<dbReference type="EMBL" id="BTFR01000032">
    <property type="protein sequence ID" value="GMM16808.1"/>
    <property type="molecule type" value="Genomic_DNA"/>
</dbReference>
<dbReference type="Proteomes" id="UP001332503">
    <property type="component" value="Unassembled WGS sequence"/>
</dbReference>
<dbReference type="Gene3D" id="3.30.565.60">
    <property type="match status" value="1"/>
</dbReference>
<dbReference type="InterPro" id="IPR038475">
    <property type="entry name" value="RecG_C_sf"/>
</dbReference>
<dbReference type="InterPro" id="IPR036388">
    <property type="entry name" value="WH-like_DNA-bd_sf"/>
</dbReference>